<evidence type="ECO:0000313" key="8">
    <source>
        <dbReference type="Proteomes" id="UP000756132"/>
    </source>
</evidence>
<dbReference type="Gene3D" id="3.90.550.10">
    <property type="entry name" value="Spore Coat Polysaccharide Biosynthesis Protein SpsA, Chain A"/>
    <property type="match status" value="1"/>
</dbReference>
<dbReference type="GO" id="GO:0016757">
    <property type="term" value="F:glycosyltransferase activity"/>
    <property type="evidence" value="ECO:0007669"/>
    <property type="project" value="UniProtKB-KW"/>
</dbReference>
<reference evidence="7" key="2">
    <citation type="journal article" date="2022" name="Microb. Genom.">
        <title>A chromosome-scale genome assembly of the tomato pathogen Cladosporium fulvum reveals a compartmentalized genome architecture and the presence of a dispensable chromosome.</title>
        <authorList>
            <person name="Zaccaron A.Z."/>
            <person name="Chen L.H."/>
            <person name="Samaras A."/>
            <person name="Stergiopoulos I."/>
        </authorList>
    </citation>
    <scope>NUCLEOTIDE SEQUENCE</scope>
    <source>
        <strain evidence="7">Race5_Kim</strain>
    </source>
</reference>
<accession>A0A9Q8PA28</accession>
<keyword evidence="2" id="KW-0328">Glycosyltransferase</keyword>
<evidence type="ECO:0000256" key="2">
    <source>
        <dbReference type="ARBA" id="ARBA00022676"/>
    </source>
</evidence>
<dbReference type="RefSeq" id="XP_047763032.1">
    <property type="nucleotide sequence ID" value="XM_047906420.1"/>
</dbReference>
<reference evidence="7" key="1">
    <citation type="submission" date="2021-12" db="EMBL/GenBank/DDBJ databases">
        <authorList>
            <person name="Zaccaron A."/>
            <person name="Stergiopoulos I."/>
        </authorList>
    </citation>
    <scope>NUCLEOTIDE SEQUENCE</scope>
    <source>
        <strain evidence="7">Race5_Kim</strain>
    </source>
</reference>
<dbReference type="OrthoDB" id="72851at2759"/>
<name>A0A9Q8PA28_PASFU</name>
<dbReference type="KEGG" id="ffu:CLAFUR5_07272"/>
<keyword evidence="3" id="KW-0808">Transferase</keyword>
<evidence type="ECO:0000256" key="3">
    <source>
        <dbReference type="ARBA" id="ARBA00022679"/>
    </source>
</evidence>
<keyword evidence="8" id="KW-1185">Reference proteome</keyword>
<keyword evidence="4" id="KW-0812">Transmembrane</keyword>
<dbReference type="AlphaFoldDB" id="A0A9Q8PA28"/>
<keyword evidence="6" id="KW-0472">Membrane</keyword>
<gene>
    <name evidence="7" type="ORF">CLAFUR5_07272</name>
</gene>
<comment type="subcellular location">
    <subcellularLocation>
        <location evidence="1">Membrane</location>
        <topology evidence="1">Multi-pass membrane protein</topology>
    </subcellularLocation>
</comment>
<sequence>MANLKPTPAVVSTVRTRTSEQEERRNAALSKAIKFAKVPLLTNVIYFAWRWITVLKYIGSASGIELTAYIGFLLVEWTFQVSGLLNALLLSGLGKTWTPQERKCIRGNDVPCVDVFLPCYGESLDIITDTINAAIRQDYPADRFRVVILDDGGSPEVRELVERMSKQHPAIQLHGGARGSEVKIHSKAANICYGMELVKTFPGGAAPYFGVLDIDMLLGPEWLRATVPFLEEDEQVALAGSPQKFYNLPKGFCLAPRFHLESDVVQRVRSQG</sequence>
<dbReference type="Pfam" id="PF13641">
    <property type="entry name" value="Glyco_tranf_2_3"/>
    <property type="match status" value="1"/>
</dbReference>
<dbReference type="InterPro" id="IPR050321">
    <property type="entry name" value="Glycosyltr_2/OpgH_subfam"/>
</dbReference>
<dbReference type="GeneID" id="71987150"/>
<dbReference type="PANTHER" id="PTHR43867">
    <property type="entry name" value="CELLULOSE SYNTHASE CATALYTIC SUBUNIT A [UDP-FORMING]"/>
    <property type="match status" value="1"/>
</dbReference>
<evidence type="ECO:0000256" key="5">
    <source>
        <dbReference type="ARBA" id="ARBA00022989"/>
    </source>
</evidence>
<evidence type="ECO:0000256" key="4">
    <source>
        <dbReference type="ARBA" id="ARBA00022692"/>
    </source>
</evidence>
<dbReference type="GO" id="GO:0016020">
    <property type="term" value="C:membrane"/>
    <property type="evidence" value="ECO:0007669"/>
    <property type="project" value="UniProtKB-SubCell"/>
</dbReference>
<proteinExistence type="predicted"/>
<organism evidence="7 8">
    <name type="scientific">Passalora fulva</name>
    <name type="common">Tomato leaf mold</name>
    <name type="synonym">Cladosporium fulvum</name>
    <dbReference type="NCBI Taxonomy" id="5499"/>
    <lineage>
        <taxon>Eukaryota</taxon>
        <taxon>Fungi</taxon>
        <taxon>Dikarya</taxon>
        <taxon>Ascomycota</taxon>
        <taxon>Pezizomycotina</taxon>
        <taxon>Dothideomycetes</taxon>
        <taxon>Dothideomycetidae</taxon>
        <taxon>Mycosphaerellales</taxon>
        <taxon>Mycosphaerellaceae</taxon>
        <taxon>Fulvia</taxon>
    </lineage>
</organism>
<keyword evidence="5" id="KW-1133">Transmembrane helix</keyword>
<dbReference type="InterPro" id="IPR029044">
    <property type="entry name" value="Nucleotide-diphossugar_trans"/>
</dbReference>
<evidence type="ECO:0000313" key="7">
    <source>
        <dbReference type="EMBL" id="UJO18666.1"/>
    </source>
</evidence>
<protein>
    <submittedName>
        <fullName evidence="7">Cellulose synthase catalytic subunit [UDP-forming]</fullName>
    </submittedName>
</protein>
<dbReference type="PANTHER" id="PTHR43867:SF2">
    <property type="entry name" value="CELLULOSE SYNTHASE CATALYTIC SUBUNIT A [UDP-FORMING]"/>
    <property type="match status" value="1"/>
</dbReference>
<dbReference type="Proteomes" id="UP000756132">
    <property type="component" value="Chromosome 6"/>
</dbReference>
<evidence type="ECO:0000256" key="1">
    <source>
        <dbReference type="ARBA" id="ARBA00004141"/>
    </source>
</evidence>
<dbReference type="SUPFAM" id="SSF53448">
    <property type="entry name" value="Nucleotide-diphospho-sugar transferases"/>
    <property type="match status" value="1"/>
</dbReference>
<evidence type="ECO:0000256" key="6">
    <source>
        <dbReference type="ARBA" id="ARBA00023136"/>
    </source>
</evidence>
<dbReference type="EMBL" id="CP090168">
    <property type="protein sequence ID" value="UJO18666.1"/>
    <property type="molecule type" value="Genomic_DNA"/>
</dbReference>